<dbReference type="GO" id="GO:0003677">
    <property type="term" value="F:DNA binding"/>
    <property type="evidence" value="ECO:0007669"/>
    <property type="project" value="TreeGrafter"/>
</dbReference>
<protein>
    <submittedName>
        <fullName evidence="9">Structural maintenance of chromosome protein, putative</fullName>
    </submittedName>
</protein>
<dbReference type="GO" id="GO:0008278">
    <property type="term" value="C:cohesin complex"/>
    <property type="evidence" value="ECO:0007669"/>
    <property type="project" value="TreeGrafter"/>
</dbReference>
<name>A0A2P9DGS6_PLARE</name>
<organism evidence="9 10">
    <name type="scientific">Plasmodium reichenowi</name>
    <dbReference type="NCBI Taxonomy" id="5854"/>
    <lineage>
        <taxon>Eukaryota</taxon>
        <taxon>Sar</taxon>
        <taxon>Alveolata</taxon>
        <taxon>Apicomplexa</taxon>
        <taxon>Aconoidasida</taxon>
        <taxon>Haemosporida</taxon>
        <taxon>Plasmodiidae</taxon>
        <taxon>Plasmodium</taxon>
        <taxon>Plasmodium (Laverania)</taxon>
    </lineage>
</organism>
<dbReference type="SUPFAM" id="SSF52540">
    <property type="entry name" value="P-loop containing nucleoside triphosphate hydrolases"/>
    <property type="match status" value="1"/>
</dbReference>
<dbReference type="GO" id="GO:0007062">
    <property type="term" value="P:sister chromatid cohesion"/>
    <property type="evidence" value="ECO:0007669"/>
    <property type="project" value="TreeGrafter"/>
</dbReference>
<evidence type="ECO:0000313" key="9">
    <source>
        <dbReference type="EMBL" id="SOV80236.1"/>
    </source>
</evidence>
<dbReference type="Gene3D" id="3.30.70.1620">
    <property type="match status" value="1"/>
</dbReference>
<dbReference type="Proteomes" id="UP000240500">
    <property type="component" value="Chromosome 11"/>
</dbReference>
<evidence type="ECO:0000256" key="7">
    <source>
        <dbReference type="SAM" id="MobiDB-lite"/>
    </source>
</evidence>
<evidence type="ECO:0000256" key="6">
    <source>
        <dbReference type="SAM" id="Coils"/>
    </source>
</evidence>
<dbReference type="GO" id="GO:0005524">
    <property type="term" value="F:ATP binding"/>
    <property type="evidence" value="ECO:0007669"/>
    <property type="project" value="InterPro"/>
</dbReference>
<evidence type="ECO:0000256" key="4">
    <source>
        <dbReference type="ARBA" id="ARBA00023242"/>
    </source>
</evidence>
<dbReference type="Gene3D" id="1.20.1060.20">
    <property type="match status" value="1"/>
</dbReference>
<feature type="compositionally biased region" description="Low complexity" evidence="7">
    <location>
        <begin position="1494"/>
        <end position="1507"/>
    </location>
</feature>
<dbReference type="SUPFAM" id="SSF75553">
    <property type="entry name" value="Smc hinge domain"/>
    <property type="match status" value="1"/>
</dbReference>
<feature type="coiled-coil region" evidence="6">
    <location>
        <begin position="1140"/>
        <end position="1216"/>
    </location>
</feature>
<accession>A0A2P9DGS6</accession>
<feature type="region of interest" description="Disordered" evidence="7">
    <location>
        <begin position="1432"/>
        <end position="1519"/>
    </location>
</feature>
<evidence type="ECO:0000313" key="10">
    <source>
        <dbReference type="Proteomes" id="UP000240500"/>
    </source>
</evidence>
<dbReference type="PANTHER" id="PTHR18937">
    <property type="entry name" value="STRUCTURAL MAINTENANCE OF CHROMOSOMES SMC FAMILY MEMBER"/>
    <property type="match status" value="1"/>
</dbReference>
<dbReference type="OrthoDB" id="5575062at2759"/>
<reference evidence="9 10" key="1">
    <citation type="submission" date="2016-09" db="EMBL/GenBank/DDBJ databases">
        <authorList>
            <consortium name="Pathogen Informatics"/>
        </authorList>
    </citation>
    <scope>NUCLEOTIDE SEQUENCE [LARGE SCALE GENOMIC DNA]</scope>
</reference>
<dbReference type="InterPro" id="IPR010935">
    <property type="entry name" value="SMC_hinge"/>
</dbReference>
<dbReference type="Pfam" id="PF13476">
    <property type="entry name" value="AAA_23"/>
    <property type="match status" value="1"/>
</dbReference>
<keyword evidence="1" id="KW-0132">Cell division</keyword>
<feature type="coiled-coil region" evidence="6">
    <location>
        <begin position="609"/>
        <end position="636"/>
    </location>
</feature>
<dbReference type="GO" id="GO:0006302">
    <property type="term" value="P:double-strand break repair"/>
    <property type="evidence" value="ECO:0007669"/>
    <property type="project" value="InterPro"/>
</dbReference>
<keyword evidence="4" id="KW-0539">Nucleus</keyword>
<dbReference type="InterPro" id="IPR027417">
    <property type="entry name" value="P-loop_NTPase"/>
</dbReference>
<dbReference type="PANTHER" id="PTHR18937:SF12">
    <property type="entry name" value="STRUCTURAL MAINTENANCE OF CHROMOSOMES PROTEIN"/>
    <property type="match status" value="1"/>
</dbReference>
<dbReference type="Gene3D" id="3.40.50.300">
    <property type="entry name" value="P-loop containing nucleotide triphosphate hydrolases"/>
    <property type="match status" value="2"/>
</dbReference>
<keyword evidence="3 6" id="KW-0175">Coiled coil</keyword>
<dbReference type="GO" id="GO:0051301">
    <property type="term" value="P:cell division"/>
    <property type="evidence" value="ECO:0007669"/>
    <property type="project" value="UniProtKB-KW"/>
</dbReference>
<dbReference type="GO" id="GO:0005634">
    <property type="term" value="C:nucleus"/>
    <property type="evidence" value="ECO:0007669"/>
    <property type="project" value="TreeGrafter"/>
</dbReference>
<evidence type="ECO:0000256" key="1">
    <source>
        <dbReference type="ARBA" id="ARBA00022618"/>
    </source>
</evidence>
<evidence type="ECO:0000256" key="5">
    <source>
        <dbReference type="ARBA" id="ARBA00023306"/>
    </source>
</evidence>
<evidence type="ECO:0000259" key="8">
    <source>
        <dbReference type="SMART" id="SM00968"/>
    </source>
</evidence>
<dbReference type="InterPro" id="IPR036277">
    <property type="entry name" value="SMC_hinge_sf"/>
</dbReference>
<dbReference type="Pfam" id="PF06470">
    <property type="entry name" value="SMC_hinge"/>
    <property type="match status" value="1"/>
</dbReference>
<keyword evidence="5" id="KW-0131">Cell cycle</keyword>
<dbReference type="VEuPathDB" id="PlasmoDB:PRG01_1128100"/>
<feature type="domain" description="SMC hinge" evidence="8">
    <location>
        <begin position="899"/>
        <end position="1092"/>
    </location>
</feature>
<dbReference type="EMBL" id="LT969574">
    <property type="protein sequence ID" value="SOV80236.1"/>
    <property type="molecule type" value="Genomic_DNA"/>
</dbReference>
<feature type="coiled-coil region" evidence="6">
    <location>
        <begin position="1263"/>
        <end position="1382"/>
    </location>
</feature>
<dbReference type="InterPro" id="IPR038729">
    <property type="entry name" value="Rad50/SbcC_AAA"/>
</dbReference>
<feature type="region of interest" description="Disordered" evidence="7">
    <location>
        <begin position="977"/>
        <end position="1003"/>
    </location>
</feature>
<feature type="compositionally biased region" description="Acidic residues" evidence="7">
    <location>
        <begin position="1508"/>
        <end position="1519"/>
    </location>
</feature>
<dbReference type="GO" id="GO:0016887">
    <property type="term" value="F:ATP hydrolysis activity"/>
    <property type="evidence" value="ECO:0007669"/>
    <property type="project" value="InterPro"/>
</dbReference>
<evidence type="ECO:0000256" key="3">
    <source>
        <dbReference type="ARBA" id="ARBA00023054"/>
    </source>
</evidence>
<proteinExistence type="predicted"/>
<feature type="coiled-coil region" evidence="6">
    <location>
        <begin position="848"/>
        <end position="885"/>
    </location>
</feature>
<dbReference type="VEuPathDB" id="PlasmoDB:PRCDC_1129100"/>
<gene>
    <name evidence="9" type="ORF">PRG01_1128100</name>
</gene>
<sequence>MERRGKNQTNDSTLNEFDDDTSEFSMNILNHPNTDVLVSPIKVVDHDFNNFINNKCLDYSVGSSLDITSSNLTTFKSKGQQKINESNQADQNENNNIDEKIKKNTILVNKEEKNKKGDVHLNVNVVHKNVEEENNLTRNKGNFKYTENFSSDNNNHYGSRVIQKSKHTQDYRKDGSYEQEEIKDNEYINIAQSEVQHEDINNVQSIIPHDDSIITPSNHNNLKGDVLIKDKDQSYNNMNMKRYSEFNLKPHDLSISQDYLNNSVLSSVGLYKENDLCFIKYIIVSNFKSYEDENIIGPFSKFTSIIGPNGSGKSNIMDCICFALGINNKYLRVKNLRNLIYHKENEKAEEINKRICYVKIILECNKENVEIKRTLNYKGVSNFFINDKLVDHKEYMNFLRKNRIETKTKTCLIFQGDIEDIINKKPNELAKLFEYISGSDEYEQIYEDIKEKLKEKQINCKNYLNEKKKIEQEMKIHKIQMNDNIEHNKLKENYEYEIKLYYLFKLYHYFKKKEKFKEDLLLYKEESLQFEQDILNQNKKKANILEKNNLIKKKESIKIEEEIKKHYVQINQLKILLNEISEKKTFCNDSLQKFVSNKKLKINMQEHCNKFMENLNLQIKEQNKKLENEYKNKLKINIKFFSKYECVQNIIKTKIEECKMNAHVDQKDHNKSNVHLNNENIKKNNKKGKKNVNINNHDDMKISNEEISNNYNMMEYYTNMLNFLKDEKILNKIHIDNTNNYENPYENYNIIEFIENIDEYKKCKETYLYLCANSNININNYTNLSCSLKKDIKELQEECDTLNRKKQKELLEYESEKLAYDQLNERIYKLNSIIKEQDDNIQNNKMKIKIWNESILQKEKQIELLEEQTNILNVHKNELISFEKKRDIIKNLKNTFGHDQVFDEVSNLYQVNNQIYYTAVNNVIHKYNNFLVVRNIDIGMKCIKYLKDNKLQKMDFIPYENFVSNLKKKKIKKNNITEEVYTRKDPQQQQQKEGRGGSGGGAAGAVSDDDYGDVYDYNDFQNTEHDTHLGNNKRRISSFNNVDKVINTFKKKNIILANNCLVCDEEYKIMFDYLIGEDTLIVDNIKDAEDIKNKFPYININMVTLNGHVISKNNNLIIDITNKYSDIEKFNNKRLNINLYNKLINEKEECINNINECNRNIIQTNELINKQQSEYELNKKKISSILIKKNIFEKEMEAKNKVMQNYEQKIDKLKNIDLKKKFELLDTYEKELFKERNSLSMYQKDAFKNLNDKLKIDNIYEIIEHNLRDMDKINENINRIKNNIKKLNDDINELLDKKNEMNFLEKNDESINEENIKKELISLEKQEKESNEQIDNIHKILQKLEDDKINIYKNLNNLNQELNQLRDNINTNFEKYEHIENKIENCQKKIQIYTQFINDLINECDINSVNIFLTNNLLKDIDDQVDINQYAQRKNKKENHKNYNNNNNEKKKKKKKKKKKESNDKSKSKKNHMSSDPYQKRKSKLLEDSDSEQEYNTSNSNNTSCNVSEEENDIHEHDEEEQNNILLSNISFDLLSDDLKNMENDKDINNEKENMEKEIERKKKLLKLKNVNCNAEKEYEKLTSKLKSIDVSLSEERKECNLFERNFRILQKKRSYKFLHCFNYIKNIIDNVYNNLTYNAKHHVGGQAFLDLCNFNEFNKDDEPFYCGIKYNNMPPMKRYFEISELSGGEKSISALALIFSIQKYINNSFIILDEVDANMDPLKIQSLTRYLNSINSQVIVISLKEKFFSKSQSLIGVYKNKHKKCSKTITLDISKYRQDLPNN</sequence>
<feature type="compositionally biased region" description="Basic residues" evidence="7">
    <location>
        <begin position="1450"/>
        <end position="1460"/>
    </location>
</feature>
<keyword evidence="2" id="KW-0498">Mitosis</keyword>
<feature type="coiled-coil region" evidence="6">
    <location>
        <begin position="1545"/>
        <end position="1613"/>
    </location>
</feature>
<evidence type="ECO:0000256" key="2">
    <source>
        <dbReference type="ARBA" id="ARBA00022776"/>
    </source>
</evidence>
<dbReference type="SMART" id="SM00968">
    <property type="entry name" value="SMC_hinge"/>
    <property type="match status" value="1"/>
</dbReference>
<feature type="coiled-coil region" evidence="6">
    <location>
        <begin position="439"/>
        <end position="480"/>
    </location>
</feature>